<sequence length="191" mass="21785">MSGVRIPHRAQIPLRVLFDTAFPCAYRRGTYMPPTFHTSFGLELSLPQVVREIVRFITADPTRRYKVTIGTDSEQSQSRMADFVTAIVVHRVGNGGRYFWRRTKLGKFHTLRDRIIKEVLISLEAAESLLTLLRTEAKHLDWSFEVHADVGENGETKVLIQEVVGMIRANNYEARTKPDSYAASKVADRHV</sequence>
<name>A0A2G9ZA30_9BACT</name>
<dbReference type="InterPro" id="IPR007405">
    <property type="entry name" value="Phage_KVP40_Orf299"/>
</dbReference>
<accession>A0A2G9ZA30</accession>
<dbReference type="PANTHER" id="PTHR39961">
    <property type="entry name" value="HYPOTHETICAL CYTOSOLIC PROTEIN"/>
    <property type="match status" value="1"/>
</dbReference>
<dbReference type="PANTHER" id="PTHR39961:SF1">
    <property type="entry name" value="DUF458 DOMAIN-CONTAINING PROTEIN"/>
    <property type="match status" value="1"/>
</dbReference>
<dbReference type="Proteomes" id="UP000228812">
    <property type="component" value="Unassembled WGS sequence"/>
</dbReference>
<evidence type="ECO:0008006" key="3">
    <source>
        <dbReference type="Google" id="ProtNLM"/>
    </source>
</evidence>
<dbReference type="AlphaFoldDB" id="A0A2G9ZA30"/>
<evidence type="ECO:0000313" key="2">
    <source>
        <dbReference type="Proteomes" id="UP000228812"/>
    </source>
</evidence>
<organism evidence="1 2">
    <name type="scientific">Candidatus Jorgensenbacteria bacterium CG23_combo_of_CG06-09_8_20_14_all_54_14</name>
    <dbReference type="NCBI Taxonomy" id="1974595"/>
    <lineage>
        <taxon>Bacteria</taxon>
        <taxon>Candidatus Joergenseniibacteriota</taxon>
    </lineage>
</organism>
<reference evidence="1 2" key="1">
    <citation type="submission" date="2017-09" db="EMBL/GenBank/DDBJ databases">
        <title>Depth-based differentiation of microbial function through sediment-hosted aquifers and enrichment of novel symbionts in the deep terrestrial subsurface.</title>
        <authorList>
            <person name="Probst A.J."/>
            <person name="Ladd B."/>
            <person name="Jarett J.K."/>
            <person name="Geller-Mcgrath D.E."/>
            <person name="Sieber C.M."/>
            <person name="Emerson J.B."/>
            <person name="Anantharaman K."/>
            <person name="Thomas B.C."/>
            <person name="Malmstrom R."/>
            <person name="Stieglmeier M."/>
            <person name="Klingl A."/>
            <person name="Woyke T."/>
            <person name="Ryan C.M."/>
            <person name="Banfield J.F."/>
        </authorList>
    </citation>
    <scope>NUCLEOTIDE SEQUENCE [LARGE SCALE GENOMIC DNA]</scope>
    <source>
        <strain evidence="1">CG23_combo_of_CG06-09_8_20_14_all_54_14</strain>
    </source>
</reference>
<gene>
    <name evidence="1" type="ORF">COX26_01095</name>
</gene>
<protein>
    <recommendedName>
        <fullName evidence="3">DUF458 domain-containing protein</fullName>
    </recommendedName>
</protein>
<dbReference type="Pfam" id="PF04308">
    <property type="entry name" value="RNaseH_like"/>
    <property type="match status" value="1"/>
</dbReference>
<dbReference type="EMBL" id="PCRZ01000020">
    <property type="protein sequence ID" value="PIP29981.1"/>
    <property type="molecule type" value="Genomic_DNA"/>
</dbReference>
<comment type="caution">
    <text evidence="1">The sequence shown here is derived from an EMBL/GenBank/DDBJ whole genome shotgun (WGS) entry which is preliminary data.</text>
</comment>
<evidence type="ECO:0000313" key="1">
    <source>
        <dbReference type="EMBL" id="PIP29981.1"/>
    </source>
</evidence>
<proteinExistence type="predicted"/>